<dbReference type="Gene3D" id="3.30.565.10">
    <property type="entry name" value="Histidine kinase-like ATPase, C-terminal domain"/>
    <property type="match status" value="1"/>
</dbReference>
<dbReference type="SUPFAM" id="SSF52172">
    <property type="entry name" value="CheY-like"/>
    <property type="match status" value="1"/>
</dbReference>
<dbReference type="Pfam" id="PF02518">
    <property type="entry name" value="HATPase_c"/>
    <property type="match status" value="1"/>
</dbReference>
<keyword evidence="8" id="KW-1133">Transmembrane helix</keyword>
<dbReference type="Pfam" id="PF00072">
    <property type="entry name" value="Response_reg"/>
    <property type="match status" value="1"/>
</dbReference>
<feature type="domain" description="Response regulatory" evidence="12">
    <location>
        <begin position="687"/>
        <end position="802"/>
    </location>
</feature>
<dbReference type="EC" id="2.7.13.3" evidence="2"/>
<dbReference type="PRINTS" id="PR00344">
    <property type="entry name" value="BCTRLSENSOR"/>
</dbReference>
<evidence type="ECO:0000313" key="13">
    <source>
        <dbReference type="EMBL" id="PKQ45388.1"/>
    </source>
</evidence>
<evidence type="ECO:0000259" key="10">
    <source>
        <dbReference type="PROSITE" id="PS01124"/>
    </source>
</evidence>
<dbReference type="Gene3D" id="3.40.50.2300">
    <property type="match status" value="3"/>
</dbReference>
<dbReference type="Pfam" id="PF12833">
    <property type="entry name" value="HTH_18"/>
    <property type="match status" value="1"/>
</dbReference>
<evidence type="ECO:0000256" key="7">
    <source>
        <dbReference type="PROSITE-ProRule" id="PRU00169"/>
    </source>
</evidence>
<dbReference type="PROSITE" id="PS50109">
    <property type="entry name" value="HIS_KIN"/>
    <property type="match status" value="1"/>
</dbReference>
<dbReference type="Pfam" id="PF13407">
    <property type="entry name" value="Peripla_BP_4"/>
    <property type="match status" value="1"/>
</dbReference>
<feature type="transmembrane region" description="Helical" evidence="8">
    <location>
        <begin position="339"/>
        <end position="359"/>
    </location>
</feature>
<dbReference type="GO" id="GO:0003700">
    <property type="term" value="F:DNA-binding transcription factor activity"/>
    <property type="evidence" value="ECO:0007669"/>
    <property type="project" value="InterPro"/>
</dbReference>
<accession>A0A2N3HKJ7</accession>
<keyword evidence="9" id="KW-0732">Signal</keyword>
<dbReference type="InterPro" id="IPR018062">
    <property type="entry name" value="HTH_AraC-typ_CS"/>
</dbReference>
<evidence type="ECO:0000256" key="9">
    <source>
        <dbReference type="SAM" id="SignalP"/>
    </source>
</evidence>
<reference evidence="13 14" key="1">
    <citation type="submission" date="2017-12" db="EMBL/GenBank/DDBJ databases">
        <title>Confluentibacter flavum sp. nov., isolated from the saline lake.</title>
        <authorList>
            <person name="Yu L."/>
        </authorList>
    </citation>
    <scope>NUCLEOTIDE SEQUENCE [LARGE SCALE GENOMIC DNA]</scope>
    <source>
        <strain evidence="13 14">3B</strain>
    </source>
</reference>
<dbReference type="InterPro" id="IPR011006">
    <property type="entry name" value="CheY-like_superfamily"/>
</dbReference>
<evidence type="ECO:0000256" key="2">
    <source>
        <dbReference type="ARBA" id="ARBA00012438"/>
    </source>
</evidence>
<dbReference type="InterPro" id="IPR018060">
    <property type="entry name" value="HTH_AraC"/>
</dbReference>
<dbReference type="GO" id="GO:0043565">
    <property type="term" value="F:sequence-specific DNA binding"/>
    <property type="evidence" value="ECO:0007669"/>
    <property type="project" value="InterPro"/>
</dbReference>
<dbReference type="Pfam" id="PF00512">
    <property type="entry name" value="HisKA"/>
    <property type="match status" value="1"/>
</dbReference>
<keyword evidence="3 7" id="KW-0597">Phosphoprotein</keyword>
<dbReference type="CDD" id="cd06308">
    <property type="entry name" value="PBP1_sensor_kinase-like"/>
    <property type="match status" value="1"/>
</dbReference>
<comment type="catalytic activity">
    <reaction evidence="1">
        <text>ATP + protein L-histidine = ADP + protein N-phospho-L-histidine.</text>
        <dbReference type="EC" id="2.7.13.3"/>
    </reaction>
</comment>
<feature type="signal peptide" evidence="9">
    <location>
        <begin position="1"/>
        <end position="26"/>
    </location>
</feature>
<feature type="modified residue" description="4-aspartylphosphate" evidence="7">
    <location>
        <position position="735"/>
    </location>
</feature>
<organism evidence="13 14">
    <name type="scientific">Confluentibacter flavum</name>
    <dbReference type="NCBI Taxonomy" id="1909700"/>
    <lineage>
        <taxon>Bacteria</taxon>
        <taxon>Pseudomonadati</taxon>
        <taxon>Bacteroidota</taxon>
        <taxon>Flavobacteriia</taxon>
        <taxon>Flavobacteriales</taxon>
        <taxon>Flavobacteriaceae</taxon>
        <taxon>Confluentibacter</taxon>
    </lineage>
</organism>
<dbReference type="InterPro" id="IPR028082">
    <property type="entry name" value="Peripla_BP_I"/>
</dbReference>
<dbReference type="SUPFAM" id="SSF53822">
    <property type="entry name" value="Periplasmic binding protein-like I"/>
    <property type="match status" value="1"/>
</dbReference>
<dbReference type="SMART" id="SM00342">
    <property type="entry name" value="HTH_ARAC"/>
    <property type="match status" value="1"/>
</dbReference>
<sequence>MKTRFSVLVFLCSHLVCLFNSFISFSQYKVGFSQCSTTHEWRKDQIKQMQIESALYPDIELIIKDAKNSSDNQITQIESLINEGVDLLIVSANESKALTPIIEKVYKRGIPVILLERYIESNYYTSYIGSNNYKIGTEAAKYASKLLNGKGEVIEITGLLETWPAKERQKGFKEEISNYPEIRIKKSIEGEWSFSKSEREISNIINSNVSFDLIYAHNDLMALGAVNSLKELKVQNRPFVIGIDGLNGEFGGIQAVLDKNIDATFLYPTGSELALQIADKILKGEPVKRQNILETIVIDSTNAKIVKLLSGQIESFQQNLEEQSSKLNFQISKQQSQQVVLMLTIACLFLIVVIIYVIYRNFQNKVNANLNLITINKEIENQNIQITKKNDELIYFGNQLEQTLNTKLSFFTIVSHEFKTPLTLIKGPLENLMEKQVFSKHEQFILKLIYRNILKLLHLVNQLMDFRKIERKKLELYLSKVNFFNFFKDVINSFSLILKQSNISITLECQNENIEGYLDVEKIQKAIYSILMDIQIRTPDFGKIYIKISEINLSSNQSNNQEVLIEIVDTNTGLTQEKLDTIFDAFNENVRFGDYFKTVLGLNLTKEFVEMHGGRILVENEKGFGVKFSLYLPVNKDSNFIERKEKEYNPIEPSELLIDYQKDFHIVNFQEIRTPLINTQGGSSLPVILVVEDIADIRDFIRISLGNKYVFLEANNGVEAIEVIKDREPDLIISDVMMPNMNGLELVHLLKSDIKTCHIPIILLTAWGELEHKLEGLDYGADAYLPKPFNSKLLQIRIAKLLELRLKLINHYHSISDNQMDIEESGLNKMDKVFLLKIGRIIESSIDNENFNVEELSNKMGMSRTYIYRKIKKMTDMSISEFIIATRLKKSLELLRNSGKSISEIAYDVGFKTPSYYTRCFKNIFKITPSEYIERNK</sequence>
<dbReference type="PROSITE" id="PS50110">
    <property type="entry name" value="RESPONSE_REGULATORY"/>
    <property type="match status" value="1"/>
</dbReference>
<dbReference type="SUPFAM" id="SSF47384">
    <property type="entry name" value="Homodimeric domain of signal transducing histidine kinase"/>
    <property type="match status" value="1"/>
</dbReference>
<evidence type="ECO:0000256" key="3">
    <source>
        <dbReference type="ARBA" id="ARBA00022553"/>
    </source>
</evidence>
<evidence type="ECO:0000256" key="5">
    <source>
        <dbReference type="ARBA" id="ARBA00023125"/>
    </source>
</evidence>
<evidence type="ECO:0000256" key="8">
    <source>
        <dbReference type="SAM" id="Phobius"/>
    </source>
</evidence>
<dbReference type="AlphaFoldDB" id="A0A2N3HKJ7"/>
<dbReference type="FunFam" id="1.10.287.130:FF:000045">
    <property type="entry name" value="Two-component system sensor histidine kinase/response regulator"/>
    <property type="match status" value="1"/>
</dbReference>
<dbReference type="Gene3D" id="1.10.10.60">
    <property type="entry name" value="Homeodomain-like"/>
    <property type="match status" value="2"/>
</dbReference>
<dbReference type="PANTHER" id="PTHR43547:SF2">
    <property type="entry name" value="HYBRID SIGNAL TRANSDUCTION HISTIDINE KINASE C"/>
    <property type="match status" value="1"/>
</dbReference>
<dbReference type="SMART" id="SM00388">
    <property type="entry name" value="HisKA"/>
    <property type="match status" value="1"/>
</dbReference>
<comment type="caution">
    <text evidence="13">The sequence shown here is derived from an EMBL/GenBank/DDBJ whole genome shotgun (WGS) entry which is preliminary data.</text>
</comment>
<dbReference type="OrthoDB" id="358279at2"/>
<dbReference type="InterPro" id="IPR001789">
    <property type="entry name" value="Sig_transdc_resp-reg_receiver"/>
</dbReference>
<keyword evidence="5" id="KW-0238">DNA-binding</keyword>
<dbReference type="InterPro" id="IPR005467">
    <property type="entry name" value="His_kinase_dom"/>
</dbReference>
<keyword evidence="8" id="KW-0812">Transmembrane</keyword>
<keyword evidence="14" id="KW-1185">Reference proteome</keyword>
<protein>
    <recommendedName>
        <fullName evidence="2">histidine kinase</fullName>
        <ecNumber evidence="2">2.7.13.3</ecNumber>
    </recommendedName>
</protein>
<dbReference type="GO" id="GO:0000155">
    <property type="term" value="F:phosphorelay sensor kinase activity"/>
    <property type="evidence" value="ECO:0007669"/>
    <property type="project" value="InterPro"/>
</dbReference>
<proteinExistence type="predicted"/>
<evidence type="ECO:0000256" key="1">
    <source>
        <dbReference type="ARBA" id="ARBA00000085"/>
    </source>
</evidence>
<dbReference type="InterPro" id="IPR003661">
    <property type="entry name" value="HisK_dim/P_dom"/>
</dbReference>
<dbReference type="InterPro" id="IPR025997">
    <property type="entry name" value="SBP_2_dom"/>
</dbReference>
<feature type="chain" id="PRO_5014936886" description="histidine kinase" evidence="9">
    <location>
        <begin position="27"/>
        <end position="937"/>
    </location>
</feature>
<dbReference type="InterPro" id="IPR003594">
    <property type="entry name" value="HATPase_dom"/>
</dbReference>
<name>A0A2N3HKJ7_9FLAO</name>
<dbReference type="SUPFAM" id="SSF55874">
    <property type="entry name" value="ATPase domain of HSP90 chaperone/DNA topoisomerase II/histidine kinase"/>
    <property type="match status" value="1"/>
</dbReference>
<dbReference type="InterPro" id="IPR009057">
    <property type="entry name" value="Homeodomain-like_sf"/>
</dbReference>
<dbReference type="InterPro" id="IPR036097">
    <property type="entry name" value="HisK_dim/P_sf"/>
</dbReference>
<dbReference type="PROSITE" id="PS00041">
    <property type="entry name" value="HTH_ARAC_FAMILY_1"/>
    <property type="match status" value="1"/>
</dbReference>
<dbReference type="SMART" id="SM00448">
    <property type="entry name" value="REC"/>
    <property type="match status" value="1"/>
</dbReference>
<dbReference type="InterPro" id="IPR036890">
    <property type="entry name" value="HATPase_C_sf"/>
</dbReference>
<dbReference type="CDD" id="cd00082">
    <property type="entry name" value="HisKA"/>
    <property type="match status" value="1"/>
</dbReference>
<evidence type="ECO:0000256" key="4">
    <source>
        <dbReference type="ARBA" id="ARBA00023015"/>
    </source>
</evidence>
<keyword evidence="4" id="KW-0805">Transcription regulation</keyword>
<dbReference type="Proteomes" id="UP000233435">
    <property type="component" value="Unassembled WGS sequence"/>
</dbReference>
<evidence type="ECO:0000313" key="14">
    <source>
        <dbReference type="Proteomes" id="UP000233435"/>
    </source>
</evidence>
<evidence type="ECO:0000256" key="6">
    <source>
        <dbReference type="ARBA" id="ARBA00023163"/>
    </source>
</evidence>
<gene>
    <name evidence="13" type="ORF">CSW08_08475</name>
</gene>
<dbReference type="PANTHER" id="PTHR43547">
    <property type="entry name" value="TWO-COMPONENT HISTIDINE KINASE"/>
    <property type="match status" value="1"/>
</dbReference>
<dbReference type="RefSeq" id="WP_106659457.1">
    <property type="nucleotide sequence ID" value="NZ_PJEO01000027.1"/>
</dbReference>
<feature type="domain" description="HTH araC/xylS-type" evidence="10">
    <location>
        <begin position="836"/>
        <end position="935"/>
    </location>
</feature>
<keyword evidence="6" id="KW-0804">Transcription</keyword>
<dbReference type="SUPFAM" id="SSF46689">
    <property type="entry name" value="Homeodomain-like"/>
    <property type="match status" value="1"/>
</dbReference>
<evidence type="ECO:0000259" key="12">
    <source>
        <dbReference type="PROSITE" id="PS50110"/>
    </source>
</evidence>
<evidence type="ECO:0000259" key="11">
    <source>
        <dbReference type="PROSITE" id="PS50109"/>
    </source>
</evidence>
<dbReference type="InterPro" id="IPR004358">
    <property type="entry name" value="Sig_transdc_His_kin-like_C"/>
</dbReference>
<dbReference type="Gene3D" id="1.10.287.130">
    <property type="match status" value="1"/>
</dbReference>
<dbReference type="EMBL" id="PJEO01000027">
    <property type="protein sequence ID" value="PKQ45388.1"/>
    <property type="molecule type" value="Genomic_DNA"/>
</dbReference>
<keyword evidence="8" id="KW-0472">Membrane</keyword>
<feature type="domain" description="Histidine kinase" evidence="11">
    <location>
        <begin position="413"/>
        <end position="636"/>
    </location>
</feature>
<dbReference type="PROSITE" id="PS01124">
    <property type="entry name" value="HTH_ARAC_FAMILY_2"/>
    <property type="match status" value="1"/>
</dbReference>